<dbReference type="InterPro" id="IPR047757">
    <property type="entry name" value="AfsA-like"/>
</dbReference>
<proteinExistence type="predicted"/>
<evidence type="ECO:0000313" key="3">
    <source>
        <dbReference type="Proteomes" id="UP001501265"/>
    </source>
</evidence>
<name>A0ABP9BE25_9ACTN</name>
<sequence length="315" mass="33720">MNTPIGAAVVRPRVLSWSRTVPRELVHRVSVAEVLLTDVVRVAERRFVAAACWPRSHPTFPVGGPAVHDPLMVVETLRQLGIYIALRHLGVAADTRMLIGDLHFGVLSRLQPRVRGGATDVTCRVRITRLYTSPDDAVTGVRLRAEYSAGGVVFAGAGGSARFLSPGRYAAVRGPSADSPPPCPRAGALRPDPSVLGVAHPRDVLIAVVGPEGGGGREARVDPADHHHPFFFDHASDHVPGTVLLEAARQATALVSGGELLRLTGARLAVPRFTEYAPAARVVCVPHHRTSVFRFEQGGECGAFGVLRYHSLDRV</sequence>
<evidence type="ECO:0000313" key="2">
    <source>
        <dbReference type="EMBL" id="GAA4794257.1"/>
    </source>
</evidence>
<dbReference type="InterPro" id="IPR005509">
    <property type="entry name" value="AfsA_hotdog_dom"/>
</dbReference>
<feature type="domain" description="A-factor biosynthesis hotdog" evidence="1">
    <location>
        <begin position="25"/>
        <end position="138"/>
    </location>
</feature>
<gene>
    <name evidence="2" type="ORF">GCM10023220_20600</name>
</gene>
<dbReference type="Proteomes" id="UP001501265">
    <property type="component" value="Unassembled WGS sequence"/>
</dbReference>
<organism evidence="2 3">
    <name type="scientific">Streptomyces ziwulingensis</name>
    <dbReference type="NCBI Taxonomy" id="1045501"/>
    <lineage>
        <taxon>Bacteria</taxon>
        <taxon>Bacillati</taxon>
        <taxon>Actinomycetota</taxon>
        <taxon>Actinomycetes</taxon>
        <taxon>Kitasatosporales</taxon>
        <taxon>Streptomycetaceae</taxon>
        <taxon>Streptomyces</taxon>
    </lineage>
</organism>
<keyword evidence="3" id="KW-1185">Reference proteome</keyword>
<dbReference type="NCBIfam" id="NF041195">
    <property type="entry name" value="ScbA_BarX_GamBu"/>
    <property type="match status" value="1"/>
</dbReference>
<protein>
    <submittedName>
        <fullName evidence="2">ScbA/BarX family gamma-butyrolactone biosynthesis protein</fullName>
    </submittedName>
</protein>
<dbReference type="Pfam" id="PF03756">
    <property type="entry name" value="AfsA"/>
    <property type="match status" value="2"/>
</dbReference>
<reference evidence="3" key="1">
    <citation type="journal article" date="2019" name="Int. J. Syst. Evol. Microbiol.">
        <title>The Global Catalogue of Microorganisms (GCM) 10K type strain sequencing project: providing services to taxonomists for standard genome sequencing and annotation.</title>
        <authorList>
            <consortium name="The Broad Institute Genomics Platform"/>
            <consortium name="The Broad Institute Genome Sequencing Center for Infectious Disease"/>
            <person name="Wu L."/>
            <person name="Ma J."/>
        </authorList>
    </citation>
    <scope>NUCLEOTIDE SEQUENCE [LARGE SCALE GENOMIC DNA]</scope>
    <source>
        <strain evidence="3">JCM 18081</strain>
    </source>
</reference>
<feature type="domain" description="A-factor biosynthesis hotdog" evidence="1">
    <location>
        <begin position="199"/>
        <end position="257"/>
    </location>
</feature>
<dbReference type="EMBL" id="BAABIG010000020">
    <property type="protein sequence ID" value="GAA4794257.1"/>
    <property type="molecule type" value="Genomic_DNA"/>
</dbReference>
<dbReference type="RefSeq" id="WP_345618937.1">
    <property type="nucleotide sequence ID" value="NZ_BAABIG010000020.1"/>
</dbReference>
<accession>A0ABP9BE25</accession>
<comment type="caution">
    <text evidence="2">The sequence shown here is derived from an EMBL/GenBank/DDBJ whole genome shotgun (WGS) entry which is preliminary data.</text>
</comment>
<evidence type="ECO:0000259" key="1">
    <source>
        <dbReference type="Pfam" id="PF03756"/>
    </source>
</evidence>